<keyword evidence="7" id="KW-0804">Transcription</keyword>
<evidence type="ECO:0000256" key="6">
    <source>
        <dbReference type="ARBA" id="ARBA00023125"/>
    </source>
</evidence>
<dbReference type="PROSITE" id="PS51755">
    <property type="entry name" value="OMPR_PHOB"/>
    <property type="match status" value="1"/>
</dbReference>
<dbReference type="AlphaFoldDB" id="A0A286DA82"/>
<dbReference type="SMART" id="SM00448">
    <property type="entry name" value="REC"/>
    <property type="match status" value="1"/>
</dbReference>
<protein>
    <submittedName>
        <fullName evidence="12">Two-component system, OmpR family, response regulator</fullName>
    </submittedName>
</protein>
<evidence type="ECO:0000256" key="7">
    <source>
        <dbReference type="ARBA" id="ARBA00023163"/>
    </source>
</evidence>
<evidence type="ECO:0000313" key="13">
    <source>
        <dbReference type="Proteomes" id="UP000219374"/>
    </source>
</evidence>
<evidence type="ECO:0000256" key="5">
    <source>
        <dbReference type="ARBA" id="ARBA00023015"/>
    </source>
</evidence>
<dbReference type="InterPro" id="IPR001789">
    <property type="entry name" value="Sig_transdc_resp-reg_receiver"/>
</dbReference>
<dbReference type="SUPFAM" id="SSF46894">
    <property type="entry name" value="C-terminal effector domain of the bipartite response regulators"/>
    <property type="match status" value="1"/>
</dbReference>
<dbReference type="GO" id="GO:0032993">
    <property type="term" value="C:protein-DNA complex"/>
    <property type="evidence" value="ECO:0007669"/>
    <property type="project" value="TreeGrafter"/>
</dbReference>
<evidence type="ECO:0000256" key="8">
    <source>
        <dbReference type="PROSITE-ProRule" id="PRU00169"/>
    </source>
</evidence>
<proteinExistence type="predicted"/>
<keyword evidence="3 8" id="KW-0597">Phosphoprotein</keyword>
<dbReference type="GO" id="GO:0005829">
    <property type="term" value="C:cytosol"/>
    <property type="evidence" value="ECO:0007669"/>
    <property type="project" value="TreeGrafter"/>
</dbReference>
<dbReference type="GO" id="GO:0000976">
    <property type="term" value="F:transcription cis-regulatory region binding"/>
    <property type="evidence" value="ECO:0007669"/>
    <property type="project" value="TreeGrafter"/>
</dbReference>
<dbReference type="OrthoDB" id="9802426at2"/>
<dbReference type="FunFam" id="1.10.10.10:FF:000099">
    <property type="entry name" value="Two-component system response regulator TorR"/>
    <property type="match status" value="1"/>
</dbReference>
<comment type="subcellular location">
    <subcellularLocation>
        <location evidence="1">Cytoplasm</location>
    </subcellularLocation>
</comment>
<keyword evidence="5" id="KW-0805">Transcription regulation</keyword>
<dbReference type="Gene3D" id="6.10.250.690">
    <property type="match status" value="1"/>
</dbReference>
<evidence type="ECO:0000256" key="4">
    <source>
        <dbReference type="ARBA" id="ARBA00023012"/>
    </source>
</evidence>
<evidence type="ECO:0000313" key="12">
    <source>
        <dbReference type="EMBL" id="SOD55532.1"/>
    </source>
</evidence>
<keyword evidence="6 9" id="KW-0238">DNA-binding</keyword>
<dbReference type="InterPro" id="IPR039420">
    <property type="entry name" value="WalR-like"/>
</dbReference>
<keyword evidence="13" id="KW-1185">Reference proteome</keyword>
<feature type="domain" description="Response regulatory" evidence="10">
    <location>
        <begin position="17"/>
        <end position="130"/>
    </location>
</feature>
<evidence type="ECO:0000256" key="1">
    <source>
        <dbReference type="ARBA" id="ARBA00004496"/>
    </source>
</evidence>
<name>A0A286DA82_9GAMM</name>
<accession>A0A286DA82</accession>
<evidence type="ECO:0000256" key="2">
    <source>
        <dbReference type="ARBA" id="ARBA00022490"/>
    </source>
</evidence>
<dbReference type="InterPro" id="IPR011006">
    <property type="entry name" value="CheY-like_superfamily"/>
</dbReference>
<evidence type="ECO:0000259" key="11">
    <source>
        <dbReference type="PROSITE" id="PS51755"/>
    </source>
</evidence>
<organism evidence="12 13">
    <name type="scientific">Pseudoxanthomonas wuyuanensis</name>
    <dbReference type="NCBI Taxonomy" id="1073196"/>
    <lineage>
        <taxon>Bacteria</taxon>
        <taxon>Pseudomonadati</taxon>
        <taxon>Pseudomonadota</taxon>
        <taxon>Gammaproteobacteria</taxon>
        <taxon>Lysobacterales</taxon>
        <taxon>Lysobacteraceae</taxon>
        <taxon>Pseudoxanthomonas</taxon>
    </lineage>
</organism>
<evidence type="ECO:0000256" key="3">
    <source>
        <dbReference type="ARBA" id="ARBA00022553"/>
    </source>
</evidence>
<dbReference type="InterPro" id="IPR036388">
    <property type="entry name" value="WH-like_DNA-bd_sf"/>
</dbReference>
<dbReference type="Pfam" id="PF00486">
    <property type="entry name" value="Trans_reg_C"/>
    <property type="match status" value="1"/>
</dbReference>
<gene>
    <name evidence="12" type="ORF">SAMN06296416_107172</name>
</gene>
<feature type="modified residue" description="4-aspartylphosphate" evidence="8">
    <location>
        <position position="66"/>
    </location>
</feature>
<feature type="DNA-binding region" description="OmpR/PhoB-type" evidence="9">
    <location>
        <begin position="145"/>
        <end position="245"/>
    </location>
</feature>
<dbReference type="PANTHER" id="PTHR48111:SF4">
    <property type="entry name" value="DNA-BINDING DUAL TRANSCRIPTIONAL REGULATOR OMPR"/>
    <property type="match status" value="1"/>
</dbReference>
<dbReference type="SUPFAM" id="SSF52172">
    <property type="entry name" value="CheY-like"/>
    <property type="match status" value="1"/>
</dbReference>
<sequence length="250" mass="27513">MHAPAPPSPSAGSGLPHVLVVEDDAEIVNLLSRYLSGQGMSVSVAESAHQLHHVLGGREVDLILLDLGLPDADGLTLMRELRQRWHGPLIIVSGRGEPVERIVGLELGADDYVTKPFDLRELLARIRSVLRRAQPVAPPPERRDSQGFEFDGLKLDVAARQLHDRSGQPVALTTGEFELLLALLQRPHQVFSRDQLMNALHGRESGPYDRAIDVQIGRLRRKLEANPAEPAIIKSVRGAGYLFAAPVRRF</sequence>
<dbReference type="InterPro" id="IPR001867">
    <property type="entry name" value="OmpR/PhoB-type_DNA-bd"/>
</dbReference>
<dbReference type="Proteomes" id="UP000219374">
    <property type="component" value="Unassembled WGS sequence"/>
</dbReference>
<keyword evidence="2" id="KW-0963">Cytoplasm</keyword>
<dbReference type="CDD" id="cd00383">
    <property type="entry name" value="trans_reg_C"/>
    <property type="match status" value="1"/>
</dbReference>
<evidence type="ECO:0000259" key="10">
    <source>
        <dbReference type="PROSITE" id="PS50110"/>
    </source>
</evidence>
<dbReference type="SMART" id="SM00862">
    <property type="entry name" value="Trans_reg_C"/>
    <property type="match status" value="1"/>
</dbReference>
<dbReference type="GO" id="GO:0006355">
    <property type="term" value="P:regulation of DNA-templated transcription"/>
    <property type="evidence" value="ECO:0007669"/>
    <property type="project" value="InterPro"/>
</dbReference>
<keyword evidence="4" id="KW-0902">Two-component regulatory system</keyword>
<dbReference type="PANTHER" id="PTHR48111">
    <property type="entry name" value="REGULATOR OF RPOS"/>
    <property type="match status" value="1"/>
</dbReference>
<dbReference type="Gene3D" id="1.10.10.10">
    <property type="entry name" value="Winged helix-like DNA-binding domain superfamily/Winged helix DNA-binding domain"/>
    <property type="match status" value="1"/>
</dbReference>
<evidence type="ECO:0000256" key="9">
    <source>
        <dbReference type="PROSITE-ProRule" id="PRU01091"/>
    </source>
</evidence>
<dbReference type="EMBL" id="OCND01000007">
    <property type="protein sequence ID" value="SOD55532.1"/>
    <property type="molecule type" value="Genomic_DNA"/>
</dbReference>
<dbReference type="PROSITE" id="PS50110">
    <property type="entry name" value="RESPONSE_REGULATORY"/>
    <property type="match status" value="1"/>
</dbReference>
<dbReference type="Pfam" id="PF00072">
    <property type="entry name" value="Response_reg"/>
    <property type="match status" value="1"/>
</dbReference>
<dbReference type="Gene3D" id="3.40.50.2300">
    <property type="match status" value="1"/>
</dbReference>
<dbReference type="InterPro" id="IPR016032">
    <property type="entry name" value="Sig_transdc_resp-reg_C-effctor"/>
</dbReference>
<feature type="domain" description="OmpR/PhoB-type" evidence="11">
    <location>
        <begin position="145"/>
        <end position="245"/>
    </location>
</feature>
<reference evidence="12 13" key="1">
    <citation type="submission" date="2017-09" db="EMBL/GenBank/DDBJ databases">
        <authorList>
            <person name="Ehlers B."/>
            <person name="Leendertz F.H."/>
        </authorList>
    </citation>
    <scope>NUCLEOTIDE SEQUENCE [LARGE SCALE GENOMIC DNA]</scope>
    <source>
        <strain evidence="12 13">CGMCC 1.10978</strain>
    </source>
</reference>
<dbReference type="GO" id="GO:0000156">
    <property type="term" value="F:phosphorelay response regulator activity"/>
    <property type="evidence" value="ECO:0007669"/>
    <property type="project" value="TreeGrafter"/>
</dbReference>